<evidence type="ECO:0000256" key="1">
    <source>
        <dbReference type="SAM" id="Phobius"/>
    </source>
</evidence>
<name>A0A6J7LFA8_9ZZZZ</name>
<keyword evidence="1" id="KW-0472">Membrane</keyword>
<gene>
    <name evidence="2" type="ORF">UFOPK3772_02711</name>
</gene>
<feature type="transmembrane region" description="Helical" evidence="1">
    <location>
        <begin position="252"/>
        <end position="271"/>
    </location>
</feature>
<keyword evidence="1" id="KW-0812">Transmembrane</keyword>
<keyword evidence="1" id="KW-1133">Transmembrane helix</keyword>
<proteinExistence type="predicted"/>
<dbReference type="EMBL" id="CAFBNE010000115">
    <property type="protein sequence ID" value="CAB4965802.1"/>
    <property type="molecule type" value="Genomic_DNA"/>
</dbReference>
<feature type="transmembrane region" description="Helical" evidence="1">
    <location>
        <begin position="215"/>
        <end position="240"/>
    </location>
</feature>
<reference evidence="2" key="1">
    <citation type="submission" date="2020-05" db="EMBL/GenBank/DDBJ databases">
        <authorList>
            <person name="Chiriac C."/>
            <person name="Salcher M."/>
            <person name="Ghai R."/>
            <person name="Kavagutti S V."/>
        </authorList>
    </citation>
    <scope>NUCLEOTIDE SEQUENCE</scope>
</reference>
<organism evidence="2">
    <name type="scientific">freshwater metagenome</name>
    <dbReference type="NCBI Taxonomy" id="449393"/>
    <lineage>
        <taxon>unclassified sequences</taxon>
        <taxon>metagenomes</taxon>
        <taxon>ecological metagenomes</taxon>
    </lineage>
</organism>
<evidence type="ECO:0000313" key="2">
    <source>
        <dbReference type="EMBL" id="CAB4965802.1"/>
    </source>
</evidence>
<accession>A0A6J7LFA8</accession>
<dbReference type="AlphaFoldDB" id="A0A6J7LFA8"/>
<sequence>MKHAYVSVVLCLDALPDPSACEALDRALDQESRDHEIVIVAPYGVVPAAYESLATTGPLTIVTTHMRATPDSAMIAGLARAVGDFIVEWHGPIDRLDGPTLQRLLVPTDSGTELVEVTGRVGALSSRVFYRLVNRLRPFDAPVRKAVSRTYSRRALQELLGATSFESKIAVIAAELPVQRLVIESDLPRQRTESFSHRLREGIALTTKGTSFGSAIPLAIAALSAMFGLGAAAYALAFLVLRGQTPEGWTTLMVVIGLGQASILAMLGLTWTRLDSLARGLSRSTDATAQVNVWPPMGTNNSSEEG</sequence>
<protein>
    <submittedName>
        <fullName evidence="2">Unannotated protein</fullName>
    </submittedName>
</protein>